<organism evidence="2">
    <name type="scientific">Anopheles braziliensis</name>
    <dbReference type="NCBI Taxonomy" id="58242"/>
    <lineage>
        <taxon>Eukaryota</taxon>
        <taxon>Metazoa</taxon>
        <taxon>Ecdysozoa</taxon>
        <taxon>Arthropoda</taxon>
        <taxon>Hexapoda</taxon>
        <taxon>Insecta</taxon>
        <taxon>Pterygota</taxon>
        <taxon>Neoptera</taxon>
        <taxon>Endopterygota</taxon>
        <taxon>Diptera</taxon>
        <taxon>Nematocera</taxon>
        <taxon>Culicoidea</taxon>
        <taxon>Culicidae</taxon>
        <taxon>Anophelinae</taxon>
        <taxon>Anopheles</taxon>
    </lineage>
</organism>
<feature type="transmembrane region" description="Helical" evidence="1">
    <location>
        <begin position="50"/>
        <end position="70"/>
    </location>
</feature>
<proteinExistence type="predicted"/>
<keyword evidence="1" id="KW-1133">Transmembrane helix</keyword>
<protein>
    <submittedName>
        <fullName evidence="2">Putative secreted peptide</fullName>
    </submittedName>
</protein>
<accession>A0A2M3ZN88</accession>
<evidence type="ECO:0000313" key="2">
    <source>
        <dbReference type="EMBL" id="MBW30024.1"/>
    </source>
</evidence>
<dbReference type="EMBL" id="GGFM01009273">
    <property type="protein sequence ID" value="MBW30024.1"/>
    <property type="molecule type" value="Transcribed_RNA"/>
</dbReference>
<name>A0A2M3ZN88_9DIPT</name>
<reference evidence="2" key="1">
    <citation type="submission" date="2018-01" db="EMBL/GenBank/DDBJ databases">
        <title>An insight into the sialome of Amazonian anophelines.</title>
        <authorList>
            <person name="Ribeiro J.M."/>
            <person name="Scarpassa V."/>
            <person name="Calvo E."/>
        </authorList>
    </citation>
    <scope>NUCLEOTIDE SEQUENCE</scope>
    <source>
        <tissue evidence="2">Salivary glands</tissue>
    </source>
</reference>
<sequence>MLLLHMRLNLLLLLQIVVMLLKLILSHGSYIARVGCGLLLHYRLLKFLSQLLLLLLLLLLLKIMLVKLIFSHYSHIVWIHGRMLL</sequence>
<keyword evidence="1" id="KW-0812">Transmembrane</keyword>
<dbReference type="AlphaFoldDB" id="A0A2M3ZN88"/>
<keyword evidence="1" id="KW-0472">Membrane</keyword>
<evidence type="ECO:0000256" key="1">
    <source>
        <dbReference type="SAM" id="Phobius"/>
    </source>
</evidence>